<organism evidence="2 3">
    <name type="scientific">Prunus yedoensis var. nudiflora</name>
    <dbReference type="NCBI Taxonomy" id="2094558"/>
    <lineage>
        <taxon>Eukaryota</taxon>
        <taxon>Viridiplantae</taxon>
        <taxon>Streptophyta</taxon>
        <taxon>Embryophyta</taxon>
        <taxon>Tracheophyta</taxon>
        <taxon>Spermatophyta</taxon>
        <taxon>Magnoliopsida</taxon>
        <taxon>eudicotyledons</taxon>
        <taxon>Gunneridae</taxon>
        <taxon>Pentapetalae</taxon>
        <taxon>rosids</taxon>
        <taxon>fabids</taxon>
        <taxon>Rosales</taxon>
        <taxon>Rosaceae</taxon>
        <taxon>Amygdaloideae</taxon>
        <taxon>Amygdaleae</taxon>
        <taxon>Prunus</taxon>
    </lineage>
</organism>
<dbReference type="Proteomes" id="UP000250321">
    <property type="component" value="Unassembled WGS sequence"/>
</dbReference>
<reference evidence="2 3" key="1">
    <citation type="submission" date="2018-02" db="EMBL/GenBank/DDBJ databases">
        <title>Draft genome of wild Prunus yedoensis var. nudiflora.</title>
        <authorList>
            <person name="Baek S."/>
            <person name="Kim J.-H."/>
            <person name="Choi K."/>
            <person name="Kim G.-B."/>
            <person name="Cho A."/>
            <person name="Jang H."/>
            <person name="Shin C.-H."/>
            <person name="Yu H.-J."/>
            <person name="Mun J.-H."/>
        </authorList>
    </citation>
    <scope>NUCLEOTIDE SEQUENCE [LARGE SCALE GENOMIC DNA]</scope>
    <source>
        <strain evidence="3">cv. Jeju island</strain>
        <tissue evidence="2">Leaf</tissue>
    </source>
</reference>
<dbReference type="AlphaFoldDB" id="A0A314YZF2"/>
<proteinExistence type="predicted"/>
<feature type="compositionally biased region" description="Basic and acidic residues" evidence="1">
    <location>
        <begin position="134"/>
        <end position="155"/>
    </location>
</feature>
<evidence type="ECO:0000313" key="2">
    <source>
        <dbReference type="EMBL" id="PQP94725.1"/>
    </source>
</evidence>
<feature type="region of interest" description="Disordered" evidence="1">
    <location>
        <begin position="1"/>
        <end position="73"/>
    </location>
</feature>
<comment type="caution">
    <text evidence="2">The sequence shown here is derived from an EMBL/GenBank/DDBJ whole genome shotgun (WGS) entry which is preliminary data.</text>
</comment>
<accession>A0A314YZF2</accession>
<feature type="compositionally biased region" description="Polar residues" evidence="1">
    <location>
        <begin position="62"/>
        <end position="71"/>
    </location>
</feature>
<protein>
    <submittedName>
        <fullName evidence="2">Protein LIGHT-DEPENDENT SHORT HYPOCOTYLS 1</fullName>
    </submittedName>
</protein>
<sequence>MDIVSEPITKNPPITFETPIINSSTSSMITPSSSAISPATTADSVSTPTPSRYENQKRRDWNTSASTSGTTGLRCRCRCAAGPMFWSSSGIWISLARPRSTTRPVHSSASPTHQRPAPARSGRPGVASMPSSADLERLMRSTEGGRRPTPLEREL</sequence>
<feature type="region of interest" description="Disordered" evidence="1">
    <location>
        <begin position="98"/>
        <end position="155"/>
    </location>
</feature>
<name>A0A314YZF2_PRUYE</name>
<gene>
    <name evidence="2" type="ORF">Pyn_17561</name>
</gene>
<evidence type="ECO:0000256" key="1">
    <source>
        <dbReference type="SAM" id="MobiDB-lite"/>
    </source>
</evidence>
<feature type="compositionally biased region" description="Polar residues" evidence="1">
    <location>
        <begin position="99"/>
        <end position="113"/>
    </location>
</feature>
<dbReference type="EMBL" id="PJQY01002326">
    <property type="protein sequence ID" value="PQP94725.1"/>
    <property type="molecule type" value="Genomic_DNA"/>
</dbReference>
<evidence type="ECO:0000313" key="3">
    <source>
        <dbReference type="Proteomes" id="UP000250321"/>
    </source>
</evidence>
<keyword evidence="3" id="KW-1185">Reference proteome</keyword>
<feature type="compositionally biased region" description="Low complexity" evidence="1">
    <location>
        <begin position="18"/>
        <end position="44"/>
    </location>
</feature>